<comment type="caution">
    <text evidence="1">The sequence shown here is derived from an EMBL/GenBank/DDBJ whole genome shotgun (WGS) entry which is preliminary data.</text>
</comment>
<dbReference type="RefSeq" id="WP_016471899.1">
    <property type="nucleotide sequence ID" value="NZ_BBQG01000007.1"/>
</dbReference>
<dbReference type="AlphaFoldDB" id="A0A6C1C2N8"/>
<organism evidence="1 2">
    <name type="scientific">Streptomyces albus</name>
    <dbReference type="NCBI Taxonomy" id="1888"/>
    <lineage>
        <taxon>Bacteria</taxon>
        <taxon>Bacillati</taxon>
        <taxon>Actinomycetota</taxon>
        <taxon>Actinomycetes</taxon>
        <taxon>Kitasatosporales</taxon>
        <taxon>Streptomycetaceae</taxon>
        <taxon>Streptomyces</taxon>
    </lineage>
</organism>
<evidence type="ECO:0000313" key="2">
    <source>
        <dbReference type="Proteomes" id="UP000298111"/>
    </source>
</evidence>
<dbReference type="Proteomes" id="UP000298111">
    <property type="component" value="Unassembled WGS sequence"/>
</dbReference>
<dbReference type="EMBL" id="RCIY01000065">
    <property type="protein sequence ID" value="TGG81621.1"/>
    <property type="molecule type" value="Genomic_DNA"/>
</dbReference>
<gene>
    <name evidence="1" type="ORF">D8771_19690</name>
</gene>
<evidence type="ECO:0000313" key="1">
    <source>
        <dbReference type="EMBL" id="TGG81621.1"/>
    </source>
</evidence>
<reference evidence="1 2" key="1">
    <citation type="submission" date="2018-10" db="EMBL/GenBank/DDBJ databases">
        <title>Isolation of pseudouridimycin from Streptomyces albus DSM 40763.</title>
        <authorList>
            <person name="Rosenqvist P."/>
            <person name="Metsae-Ketelae M."/>
            <person name="Virta P."/>
        </authorList>
    </citation>
    <scope>NUCLEOTIDE SEQUENCE [LARGE SCALE GENOMIC DNA]</scope>
    <source>
        <strain evidence="1 2">DSM 40763</strain>
    </source>
</reference>
<name>A0A6C1C2N8_9ACTN</name>
<dbReference type="Gene3D" id="3.30.1370.110">
    <property type="match status" value="1"/>
</dbReference>
<sequence length="81" mass="9432">MLTLDLHPIFRNNRDIDRSVRAFLFKAYSSGESKAAIIPGKGRGQLRQHVLAYLNQRHMKRFYKRVETDSSNSGRIIVHFT</sequence>
<dbReference type="InterPro" id="IPR036063">
    <property type="entry name" value="Smr_dom_sf"/>
</dbReference>
<dbReference type="InterPro" id="IPR002625">
    <property type="entry name" value="Smr_dom"/>
</dbReference>
<accession>A0A6C1C2N8</accession>
<dbReference type="GeneID" id="75182412"/>
<dbReference type="Pfam" id="PF01713">
    <property type="entry name" value="Smr"/>
    <property type="match status" value="1"/>
</dbReference>
<protein>
    <submittedName>
        <fullName evidence="1">DNA mismatch repair protein MutS</fullName>
    </submittedName>
</protein>
<dbReference type="SUPFAM" id="SSF160443">
    <property type="entry name" value="SMR domain-like"/>
    <property type="match status" value="1"/>
</dbReference>
<proteinExistence type="predicted"/>